<keyword evidence="2" id="KW-0678">Repressor</keyword>
<proteinExistence type="inferred from homology"/>
<dbReference type="Pfam" id="PF01475">
    <property type="entry name" value="FUR"/>
    <property type="match status" value="1"/>
</dbReference>
<dbReference type="GO" id="GO:0003700">
    <property type="term" value="F:DNA-binding transcription factor activity"/>
    <property type="evidence" value="ECO:0007669"/>
    <property type="project" value="InterPro"/>
</dbReference>
<keyword evidence="8" id="KW-0408">Iron</keyword>
<feature type="binding site" evidence="7">
    <location>
        <position position="139"/>
    </location>
    <ligand>
        <name>Zn(2+)</name>
        <dbReference type="ChEBI" id="CHEBI:29105"/>
    </ligand>
</feature>
<dbReference type="InterPro" id="IPR036390">
    <property type="entry name" value="WH_DNA-bd_sf"/>
</dbReference>
<evidence type="ECO:0000256" key="7">
    <source>
        <dbReference type="PIRSR" id="PIRSR602481-1"/>
    </source>
</evidence>
<dbReference type="GO" id="GO:1900376">
    <property type="term" value="P:regulation of secondary metabolite biosynthetic process"/>
    <property type="evidence" value="ECO:0007669"/>
    <property type="project" value="TreeGrafter"/>
</dbReference>
<evidence type="ECO:0000256" key="3">
    <source>
        <dbReference type="ARBA" id="ARBA00022833"/>
    </source>
</evidence>
<dbReference type="InterPro" id="IPR036388">
    <property type="entry name" value="WH-like_DNA-bd_sf"/>
</dbReference>
<evidence type="ECO:0000256" key="5">
    <source>
        <dbReference type="ARBA" id="ARBA00023125"/>
    </source>
</evidence>
<evidence type="ECO:0000256" key="1">
    <source>
        <dbReference type="ARBA" id="ARBA00007957"/>
    </source>
</evidence>
<keyword evidence="6" id="KW-0804">Transcription</keyword>
<name>T2GEE4_MEGG1</name>
<dbReference type="PANTHER" id="PTHR33202:SF7">
    <property type="entry name" value="FERRIC UPTAKE REGULATION PROTEIN"/>
    <property type="match status" value="1"/>
</dbReference>
<reference evidence="10" key="2">
    <citation type="submission" date="2013-07" db="EMBL/GenBank/DDBJ databases">
        <authorList>
            <person name="Morais-Silva F.O."/>
            <person name="Rezende A.M."/>
            <person name="Pimentel C."/>
            <person name="Resende D.M."/>
            <person name="Santos C.I."/>
            <person name="Clemente C."/>
            <person name="de Oliveira L.M."/>
            <person name="da Silva S.M."/>
            <person name="Costa D.A."/>
            <person name="Varela-Raposo A."/>
            <person name="Horacio E.C.A."/>
            <person name="Matos M."/>
            <person name="Flores O."/>
            <person name="Ruiz J.C."/>
            <person name="Rodrigues-Pousada C."/>
        </authorList>
    </citation>
    <scope>NUCLEOTIDE SEQUENCE [LARGE SCALE GENOMIC DNA]</scope>
    <source>
        <strain evidence="10">ATCC 19364 / DSM 1382 / NCIMB 9332 / VKM B-1759</strain>
    </source>
</reference>
<keyword evidence="4" id="KW-0805">Transcription regulation</keyword>
<dbReference type="Proteomes" id="UP000016587">
    <property type="component" value="Chromosome"/>
</dbReference>
<evidence type="ECO:0000256" key="8">
    <source>
        <dbReference type="PIRSR" id="PIRSR602481-2"/>
    </source>
</evidence>
<comment type="cofactor">
    <cofactor evidence="8">
        <name>Mn(2+)</name>
        <dbReference type="ChEBI" id="CHEBI:29035"/>
    </cofactor>
    <cofactor evidence="8">
        <name>Fe(2+)</name>
        <dbReference type="ChEBI" id="CHEBI:29033"/>
    </cofactor>
    <text evidence="8">Binds 1 Mn(2+) or Fe(2+) ion per subunit.</text>
</comment>
<dbReference type="RefSeq" id="WP_021761685.1">
    <property type="nucleotide sequence ID" value="NC_022444.1"/>
</dbReference>
<dbReference type="GO" id="GO:0045892">
    <property type="term" value="P:negative regulation of DNA-templated transcription"/>
    <property type="evidence" value="ECO:0007669"/>
    <property type="project" value="TreeGrafter"/>
</dbReference>
<reference evidence="9 10" key="1">
    <citation type="journal article" date="2013" name="J. Bacteriol.">
        <title>Roles of HynAB and Ech, the only two hydrogenases found in the model sulfate reducer Desulfovibrio gigas.</title>
        <authorList>
            <person name="Morais-Silva F.O."/>
            <person name="Santos C.I."/>
            <person name="Rodrigues R."/>
            <person name="Pereira I.A."/>
            <person name="Rodrigues-Pousada C."/>
        </authorList>
    </citation>
    <scope>NUCLEOTIDE SEQUENCE [LARGE SCALE GENOMIC DNA]</scope>
    <source>
        <strain evidence="10">ATCC 19364 / DSM 1382 / NCIMB 9332 / VKM B-1759</strain>
    </source>
</reference>
<dbReference type="STRING" id="1121448.DGI_2907"/>
<feature type="binding site" evidence="7">
    <location>
        <position position="99"/>
    </location>
    <ligand>
        <name>Zn(2+)</name>
        <dbReference type="ChEBI" id="CHEBI:29105"/>
    </ligand>
</feature>
<keyword evidence="3 7" id="KW-0862">Zinc</keyword>
<dbReference type="InterPro" id="IPR002481">
    <property type="entry name" value="FUR"/>
</dbReference>
<dbReference type="Gene3D" id="3.30.1490.190">
    <property type="match status" value="1"/>
</dbReference>
<evidence type="ECO:0000256" key="4">
    <source>
        <dbReference type="ARBA" id="ARBA00023015"/>
    </source>
</evidence>
<dbReference type="GO" id="GO:0008270">
    <property type="term" value="F:zinc ion binding"/>
    <property type="evidence" value="ECO:0007669"/>
    <property type="project" value="TreeGrafter"/>
</dbReference>
<feature type="binding site" evidence="7">
    <location>
        <position position="136"/>
    </location>
    <ligand>
        <name>Zn(2+)</name>
        <dbReference type="ChEBI" id="CHEBI:29105"/>
    </ligand>
</feature>
<dbReference type="PATRIC" id="fig|1121448.10.peg.2870"/>
<evidence type="ECO:0000256" key="2">
    <source>
        <dbReference type="ARBA" id="ARBA00022491"/>
    </source>
</evidence>
<dbReference type="HOGENOM" id="CLU_096072_6_0_7"/>
<gene>
    <name evidence="9" type="ORF">DGI_2907</name>
</gene>
<dbReference type="CDD" id="cd07153">
    <property type="entry name" value="Fur_like"/>
    <property type="match status" value="1"/>
</dbReference>
<dbReference type="PANTHER" id="PTHR33202">
    <property type="entry name" value="ZINC UPTAKE REGULATION PROTEIN"/>
    <property type="match status" value="1"/>
</dbReference>
<dbReference type="InterPro" id="IPR043135">
    <property type="entry name" value="Fur_C"/>
</dbReference>
<dbReference type="Gene3D" id="1.10.10.10">
    <property type="entry name" value="Winged helix-like DNA-binding domain superfamily/Winged helix DNA-binding domain"/>
    <property type="match status" value="1"/>
</dbReference>
<evidence type="ECO:0000313" key="10">
    <source>
        <dbReference type="Proteomes" id="UP000016587"/>
    </source>
</evidence>
<comment type="similarity">
    <text evidence="1">Belongs to the Fur family.</text>
</comment>
<dbReference type="GO" id="GO:0000976">
    <property type="term" value="F:transcription cis-regulatory region binding"/>
    <property type="evidence" value="ECO:0007669"/>
    <property type="project" value="TreeGrafter"/>
</dbReference>
<comment type="cofactor">
    <cofactor evidence="7">
        <name>Zn(2+)</name>
        <dbReference type="ChEBI" id="CHEBI:29105"/>
    </cofactor>
    <text evidence="7">Binds 1 zinc ion per subunit.</text>
</comment>
<dbReference type="eggNOG" id="COG0735">
    <property type="taxonomic scope" value="Bacteria"/>
</dbReference>
<keyword evidence="7" id="KW-0479">Metal-binding</keyword>
<dbReference type="KEGG" id="dgg:DGI_2907"/>
<feature type="binding site" evidence="8">
    <location>
        <position position="87"/>
    </location>
    <ligand>
        <name>Fe cation</name>
        <dbReference type="ChEBI" id="CHEBI:24875"/>
    </ligand>
</feature>
<protein>
    <submittedName>
        <fullName evidence="9">Putative ferric-uptake regulator</fullName>
    </submittedName>
</protein>
<keyword evidence="10" id="KW-1185">Reference proteome</keyword>
<evidence type="ECO:0000313" key="9">
    <source>
        <dbReference type="EMBL" id="AGW14633.1"/>
    </source>
</evidence>
<keyword evidence="5" id="KW-0238">DNA-binding</keyword>
<feature type="binding site" evidence="7">
    <location>
        <position position="96"/>
    </location>
    <ligand>
        <name>Zn(2+)</name>
        <dbReference type="ChEBI" id="CHEBI:29105"/>
    </ligand>
</feature>
<evidence type="ECO:0000256" key="6">
    <source>
        <dbReference type="ARBA" id="ARBA00023163"/>
    </source>
</evidence>
<accession>T2GEE4</accession>
<sequence>MNDPLSLLHHASLEPTPLRIELLQALGDAHRPLAARELLETVRQRQHINKVTLYRNLDLFAERGLISKVHAGEKDNAARYCLRHSPHEAPHVHFYCRRCGEMECLDDPGMRDAIAACHLEGDRRIEDMELRLEGVCGPCCQGQP</sequence>
<dbReference type="EMBL" id="CP006585">
    <property type="protein sequence ID" value="AGW14633.1"/>
    <property type="molecule type" value="Genomic_DNA"/>
</dbReference>
<dbReference type="AlphaFoldDB" id="T2GEE4"/>
<organism evidence="9 10">
    <name type="scientific">Megalodesulfovibrio gigas (strain ATCC 19364 / DSM 1382 / NCIMB 9332 / VKM B-1759)</name>
    <name type="common">Desulfovibrio gigas</name>
    <dbReference type="NCBI Taxonomy" id="1121448"/>
    <lineage>
        <taxon>Bacteria</taxon>
        <taxon>Pseudomonadati</taxon>
        <taxon>Thermodesulfobacteriota</taxon>
        <taxon>Desulfovibrionia</taxon>
        <taxon>Desulfovibrionales</taxon>
        <taxon>Desulfovibrionaceae</taxon>
        <taxon>Megalodesulfovibrio</taxon>
    </lineage>
</organism>
<dbReference type="SUPFAM" id="SSF46785">
    <property type="entry name" value="Winged helix' DNA-binding domain"/>
    <property type="match status" value="1"/>
</dbReference>
<dbReference type="OrthoDB" id="8659436at2"/>